<dbReference type="AlphaFoldDB" id="A0A5B7TQ78"/>
<dbReference type="RefSeq" id="WP_138948265.1">
    <property type="nucleotide sequence ID" value="NZ_CP040749.1"/>
</dbReference>
<dbReference type="PANTHER" id="PTHR10030:SF37">
    <property type="entry name" value="ALPHA-L-FUCOSIDASE-RELATED"/>
    <property type="match status" value="1"/>
</dbReference>
<dbReference type="InterPro" id="IPR016286">
    <property type="entry name" value="FUC_metazoa-typ"/>
</dbReference>
<comment type="similarity">
    <text evidence="2">Belongs to the glycosyl hydrolase 29 family.</text>
</comment>
<evidence type="ECO:0000313" key="10">
    <source>
        <dbReference type="Proteomes" id="UP000306229"/>
    </source>
</evidence>
<comment type="function">
    <text evidence="1">Alpha-L-fucosidase is responsible for hydrolyzing the alpha-1,6-linked fucose joined to the reducing-end N-acetylglucosamine of the carbohydrate moieties of glycoproteins.</text>
</comment>
<evidence type="ECO:0000256" key="3">
    <source>
        <dbReference type="ARBA" id="ARBA00012662"/>
    </source>
</evidence>
<evidence type="ECO:0000256" key="1">
    <source>
        <dbReference type="ARBA" id="ARBA00004071"/>
    </source>
</evidence>
<reference evidence="9 10" key="1">
    <citation type="submission" date="2019-05" db="EMBL/GenBank/DDBJ databases">
        <title>Algicella ahnfeltiae gen. nov., sp. nov., a novel marine bacterium of the family Flavobacteriaceae isolated from a red alga.</title>
        <authorList>
            <person name="Nedashkovskaya O.I."/>
            <person name="Kukhlevskiy A.D."/>
            <person name="Kim S.-G."/>
            <person name="Zhukova N.V."/>
            <person name="Mikhailov V.V."/>
        </authorList>
    </citation>
    <scope>NUCLEOTIDE SEQUENCE [LARGE SCALE GENOMIC DNA]</scope>
    <source>
        <strain evidence="9 10">10Alg115</strain>
    </source>
</reference>
<dbReference type="EMBL" id="CP040749">
    <property type="protein sequence ID" value="QCX37323.1"/>
    <property type="molecule type" value="Genomic_DNA"/>
</dbReference>
<dbReference type="InterPro" id="IPR000933">
    <property type="entry name" value="Glyco_hydro_29"/>
</dbReference>
<feature type="domain" description="Alpha-L-fucosidase C-terminal" evidence="8">
    <location>
        <begin position="476"/>
        <end position="557"/>
    </location>
</feature>
<accession>A0A5B7TQ78</accession>
<sequence length="560" mass="64595">MKIQKNKIGRVLDHIIIAFLLCNNLQAQKNINAEKSVYFEPTWESLSQYESPEWFRDAKFGIWAHWGAQCEPEADDWYARNMYIEKTAGYRFSDSTGSVGTETNRQYRYHLDHYGHPSEFGFKDVINEWKAENFNADSLLTLYKDCGARYFMAMANHHDNFDNYNSKYQPWNSVNMGPKKDLIGEWSKAARKLDLRFGVSVHSAHAWAWYETAQGADTEGPYKGIPYDGKLTKADGKGKWWEGYDPQDLYAQNHKPNPSNIVEWSWDPNLGVATPDSAYIAKYINRVKQLWDDYKPDQIYFDDFILPFYEIDQTIGLELASHFYNTNTQWNGKNEAVMNTKMLNEEQRDAIMLDIEKSNAPDILPDAWQTDECIGTWHYNRQMYYHHRYKQASEIIPMLADIVSKNGNLMLNLPLRGDGTLDSDELKIIKEIGAWLKINGEAIYATRPWKISGEGPSTKKAPRHQTFGSSKTEYSSQDMRFTRSKNNKTLYAIVFVWPEDKKVTIKSLGIKASTAEMITAVSLIGYKGKVEWKIDNEGLQVELPEQAPSDHGFALKISKK</sequence>
<dbReference type="GO" id="GO:0006004">
    <property type="term" value="P:fucose metabolic process"/>
    <property type="evidence" value="ECO:0007669"/>
    <property type="project" value="InterPro"/>
</dbReference>
<keyword evidence="4" id="KW-0732">Signal</keyword>
<dbReference type="PANTHER" id="PTHR10030">
    <property type="entry name" value="ALPHA-L-FUCOSIDASE"/>
    <property type="match status" value="1"/>
</dbReference>
<dbReference type="OrthoDB" id="1095333at2"/>
<dbReference type="EC" id="3.2.1.51" evidence="3"/>
<gene>
    <name evidence="9" type="ORF">FF125_02295</name>
</gene>
<keyword evidence="10" id="KW-1185">Reference proteome</keyword>
<dbReference type="GO" id="GO:0004560">
    <property type="term" value="F:alpha-L-fucosidase activity"/>
    <property type="evidence" value="ECO:0007669"/>
    <property type="project" value="InterPro"/>
</dbReference>
<evidence type="ECO:0000259" key="8">
    <source>
        <dbReference type="Pfam" id="PF16757"/>
    </source>
</evidence>
<dbReference type="PIRSF" id="PIRSF001092">
    <property type="entry name" value="Alpha-L-fucosidase"/>
    <property type="match status" value="1"/>
</dbReference>
<protein>
    <recommendedName>
        <fullName evidence="3">alpha-L-fucosidase</fullName>
        <ecNumber evidence="3">3.2.1.51</ecNumber>
    </recommendedName>
</protein>
<dbReference type="Pfam" id="PF16757">
    <property type="entry name" value="Fucosidase_C"/>
    <property type="match status" value="1"/>
</dbReference>
<dbReference type="Gene3D" id="2.60.40.1180">
    <property type="entry name" value="Golgi alpha-mannosidase II"/>
    <property type="match status" value="1"/>
</dbReference>
<dbReference type="KEGG" id="fbe:FF125_02295"/>
<evidence type="ECO:0000313" key="9">
    <source>
        <dbReference type="EMBL" id="QCX37323.1"/>
    </source>
</evidence>
<dbReference type="SUPFAM" id="SSF51445">
    <property type="entry name" value="(Trans)glycosidases"/>
    <property type="match status" value="1"/>
</dbReference>
<proteinExistence type="inferred from homology"/>
<name>A0A5B7TQ78_9FLAO</name>
<dbReference type="Proteomes" id="UP000306229">
    <property type="component" value="Chromosome"/>
</dbReference>
<evidence type="ECO:0000256" key="4">
    <source>
        <dbReference type="ARBA" id="ARBA00022729"/>
    </source>
</evidence>
<dbReference type="SMART" id="SM00812">
    <property type="entry name" value="Alpha_L_fucos"/>
    <property type="match status" value="1"/>
</dbReference>
<dbReference type="InterPro" id="IPR017853">
    <property type="entry name" value="GH"/>
</dbReference>
<keyword evidence="6" id="KW-0326">Glycosidase</keyword>
<dbReference type="Pfam" id="PF01120">
    <property type="entry name" value="Alpha_L_fucos"/>
    <property type="match status" value="1"/>
</dbReference>
<dbReference type="GO" id="GO:0005764">
    <property type="term" value="C:lysosome"/>
    <property type="evidence" value="ECO:0007669"/>
    <property type="project" value="TreeGrafter"/>
</dbReference>
<evidence type="ECO:0000256" key="5">
    <source>
        <dbReference type="ARBA" id="ARBA00022801"/>
    </source>
</evidence>
<organism evidence="9 10">
    <name type="scientific">Aureibaculum algae</name>
    <dbReference type="NCBI Taxonomy" id="2584122"/>
    <lineage>
        <taxon>Bacteria</taxon>
        <taxon>Pseudomonadati</taxon>
        <taxon>Bacteroidota</taxon>
        <taxon>Flavobacteriia</taxon>
        <taxon>Flavobacteriales</taxon>
        <taxon>Flavobacteriaceae</taxon>
        <taxon>Aureibaculum</taxon>
    </lineage>
</organism>
<dbReference type="InterPro" id="IPR031919">
    <property type="entry name" value="Fucosidase_C"/>
</dbReference>
<dbReference type="GO" id="GO:0016139">
    <property type="term" value="P:glycoside catabolic process"/>
    <property type="evidence" value="ECO:0007669"/>
    <property type="project" value="TreeGrafter"/>
</dbReference>
<dbReference type="InterPro" id="IPR013780">
    <property type="entry name" value="Glyco_hydro_b"/>
</dbReference>
<dbReference type="InterPro" id="IPR057739">
    <property type="entry name" value="Glyco_hydro_29_N"/>
</dbReference>
<keyword evidence="5" id="KW-0378">Hydrolase</keyword>
<feature type="domain" description="Glycoside hydrolase family 29 N-terminal" evidence="7">
    <location>
        <begin position="30"/>
        <end position="441"/>
    </location>
</feature>
<dbReference type="Gene3D" id="3.20.20.80">
    <property type="entry name" value="Glycosidases"/>
    <property type="match status" value="1"/>
</dbReference>
<evidence type="ECO:0000256" key="2">
    <source>
        <dbReference type="ARBA" id="ARBA00007951"/>
    </source>
</evidence>
<evidence type="ECO:0000256" key="6">
    <source>
        <dbReference type="ARBA" id="ARBA00023295"/>
    </source>
</evidence>
<evidence type="ECO:0000259" key="7">
    <source>
        <dbReference type="Pfam" id="PF01120"/>
    </source>
</evidence>